<protein>
    <submittedName>
        <fullName evidence="1">Uncharacterized protein</fullName>
    </submittedName>
</protein>
<comment type="caution">
    <text evidence="1">The sequence shown here is derived from an EMBL/GenBank/DDBJ whole genome shotgun (WGS) entry which is preliminary data.</text>
</comment>
<organism evidence="1 2">
    <name type="scientific">Flavobacterium aquidurense</name>
    <dbReference type="NCBI Taxonomy" id="362413"/>
    <lineage>
        <taxon>Bacteria</taxon>
        <taxon>Pseudomonadati</taxon>
        <taxon>Bacteroidota</taxon>
        <taxon>Flavobacteriia</taxon>
        <taxon>Flavobacteriales</taxon>
        <taxon>Flavobacteriaceae</taxon>
        <taxon>Flavobacterium</taxon>
    </lineage>
</organism>
<dbReference type="Proteomes" id="UP000050443">
    <property type="component" value="Unassembled WGS sequence"/>
</dbReference>
<sequence>MNGGTKGQVLTSNGADDATWSNAGTNAIKIARIDGAGRLDFVNDLTIINAASSNGTIQFILPTTEDTGLIGKIFSIKRADANNGAIVKIVAESGTIEETDTQMTLGETNTVQITIESVAPMKWQIISKF</sequence>
<evidence type="ECO:0000313" key="1">
    <source>
        <dbReference type="EMBL" id="KQB40125.1"/>
    </source>
</evidence>
<gene>
    <name evidence="1" type="ORF">RC62_809</name>
</gene>
<name>A0A0Q0W6V0_9FLAO</name>
<reference evidence="1 2" key="1">
    <citation type="submission" date="2014-09" db="EMBL/GenBank/DDBJ databases">
        <title>Genome sequence of Flavobacterium aquidurense RC62.</title>
        <authorList>
            <person name="Kim J.F."/>
            <person name="Kwak M.-J."/>
        </authorList>
    </citation>
    <scope>NUCLEOTIDE SEQUENCE [LARGE SCALE GENOMIC DNA]</scope>
    <source>
        <strain evidence="1 2">RC62</strain>
    </source>
</reference>
<accession>A0A0Q0W6V0</accession>
<dbReference type="PATRIC" id="fig|362413.3.peg.791"/>
<evidence type="ECO:0000313" key="2">
    <source>
        <dbReference type="Proteomes" id="UP000050443"/>
    </source>
</evidence>
<dbReference type="EMBL" id="JRLF01000011">
    <property type="protein sequence ID" value="KQB40125.1"/>
    <property type="molecule type" value="Genomic_DNA"/>
</dbReference>
<dbReference type="AlphaFoldDB" id="A0A0Q0W6V0"/>
<proteinExistence type="predicted"/>